<evidence type="ECO:0000313" key="6">
    <source>
        <dbReference type="Proteomes" id="UP000183868"/>
    </source>
</evidence>
<dbReference type="Pfam" id="PF08309">
    <property type="entry name" value="LVIVD"/>
    <property type="match status" value="9"/>
</dbReference>
<dbReference type="RefSeq" id="WP_006926976.1">
    <property type="nucleotide sequence ID" value="NZ_CM001402.1"/>
</dbReference>
<dbReference type="Proteomes" id="UP000183868">
    <property type="component" value="Chromosome"/>
</dbReference>
<sequence precursor="true">MKRLLKSLLLIVLFYGTALPQNQIAAVDSNITLLGYLPIGYCKVSVPFGAHYLAITSGRGIRILDIADASHPVMVSEVNSGGNVSDIFVSGDYLYFTTEGSGFYIDENFTAGLTIVNISDPHHPVVESFYQSNERYFAVTGIDHYVYVSASSKVQIFDVSDPRKPTALSSYAINNTPKDLICYEQKLFVSAQNAGVLIYDLTDPSQPSLLGSIPVWASSVTVHDNLAAVSGNTYSVPIYSINDPANPQKLGEINSENNNDSFYAAVFSGSLLYITGSNYDQSTRFMLKTYDLTNPSAPVFKNGYFDTSGLSNSNAGRFISIEGQYALVATNDGLRILQLNDPAPPEMVSFYATNITPGHLQVIGNYAYFTYQIGNFSMNGFSIVDVSDPSCLRETGYMYLKPYAQDRPAIAVNGNRAYVIVPAISPDSARGLHVIDISDVGNPVKIQFIPLSVMLKDIIASSGDYLYFQTTNMETIYVYNISDPDNPYLSGTYEINIWDYGYAQDYFLDGNFLYVGTTKGLLILDRSAPANLQYRNFYTLPDGYYGVNGVYVSEQTAYLATQNGLLAVDISDVANPALLAGNSGFLMDVTLIGNDIYVANPGQGIFLYQLSGSNFVQEGYYDNKNYNLYKLFAHNDLIYATYEGLMIFQKGPSTAIQTEQQLTSANTFQLLSNYPNPFNPLTHIRFRLQKAAHVRLSIYNTAGQKVGQLLDAHKLPGEYELLWNAEHLSSGLYLIKMQAGNQTQTRKALLIK</sequence>
<accession>H1XQH2</accession>
<dbReference type="SUPFAM" id="SSF75011">
    <property type="entry name" value="3-carboxy-cis,cis-mucoante lactonizing enzyme"/>
    <property type="match status" value="1"/>
</dbReference>
<reference evidence="3 6" key="2">
    <citation type="submission" date="2016-11" db="EMBL/GenBank/DDBJ databases">
        <title>Genomic analysis of Caldithrix abyssi and proposal of a novel bacterial phylum Caldithrichaeota.</title>
        <authorList>
            <person name="Kublanov I."/>
            <person name="Sigalova O."/>
            <person name="Gavrilov S."/>
            <person name="Lebedinsky A."/>
            <person name="Ivanova N."/>
            <person name="Daum C."/>
            <person name="Reddy T."/>
            <person name="Klenk H.P."/>
            <person name="Goker M."/>
            <person name="Reva O."/>
            <person name="Miroshnichenko M."/>
            <person name="Kyprides N."/>
            <person name="Woyke T."/>
            <person name="Gelfand M."/>
        </authorList>
    </citation>
    <scope>NUCLEOTIDE SEQUENCE [LARGE SCALE GENOMIC DNA]</scope>
    <source>
        <strain evidence="3 6">LF13</strain>
    </source>
</reference>
<dbReference type="SUPFAM" id="SSF50969">
    <property type="entry name" value="YVTN repeat-like/Quinoprotein amine dehydrogenase"/>
    <property type="match status" value="1"/>
</dbReference>
<dbReference type="EMBL" id="CP018099">
    <property type="protein sequence ID" value="APF19971.1"/>
    <property type="molecule type" value="Genomic_DNA"/>
</dbReference>
<protein>
    <submittedName>
        <fullName evidence="4">LVIVD repeat-containing protein</fullName>
    </submittedName>
    <submittedName>
        <fullName evidence="3">Por secretion system C-terminal sorting domain-containing protein</fullName>
    </submittedName>
</protein>
<organism evidence="4 5">
    <name type="scientific">Caldithrix abyssi DSM 13497</name>
    <dbReference type="NCBI Taxonomy" id="880073"/>
    <lineage>
        <taxon>Bacteria</taxon>
        <taxon>Pseudomonadati</taxon>
        <taxon>Calditrichota</taxon>
        <taxon>Calditrichia</taxon>
        <taxon>Calditrichales</taxon>
        <taxon>Calditrichaceae</taxon>
        <taxon>Caldithrix</taxon>
    </lineage>
</organism>
<evidence type="ECO:0000313" key="5">
    <source>
        <dbReference type="Proteomes" id="UP000004671"/>
    </source>
</evidence>
<dbReference type="eggNOG" id="COG2382">
    <property type="taxonomic scope" value="Bacteria"/>
</dbReference>
<dbReference type="InterPro" id="IPR015943">
    <property type="entry name" value="WD40/YVTN_repeat-like_dom_sf"/>
</dbReference>
<feature type="chain" id="PRO_5009695221" evidence="1">
    <location>
        <begin position="26"/>
        <end position="752"/>
    </location>
</feature>
<evidence type="ECO:0000256" key="1">
    <source>
        <dbReference type="SAM" id="SignalP"/>
    </source>
</evidence>
<proteinExistence type="predicted"/>
<dbReference type="KEGG" id="caby:Cabys_3223"/>
<dbReference type="Gene3D" id="2.130.10.10">
    <property type="entry name" value="YVTN repeat-like/Quinoprotein amine dehydrogenase"/>
    <property type="match status" value="1"/>
</dbReference>
<dbReference type="InterPro" id="IPR011044">
    <property type="entry name" value="Quino_amine_DH_bsu"/>
</dbReference>
<feature type="domain" description="Secretion system C-terminal sorting" evidence="2">
    <location>
        <begin position="674"/>
        <end position="748"/>
    </location>
</feature>
<gene>
    <name evidence="3" type="ORF">Cabys_3223</name>
    <name evidence="4" type="ORF">Calab_0414</name>
</gene>
<dbReference type="NCBIfam" id="TIGR04183">
    <property type="entry name" value="Por_Secre_tail"/>
    <property type="match status" value="1"/>
</dbReference>
<name>H1XQH2_CALAY</name>
<dbReference type="eggNOG" id="COG5276">
    <property type="taxonomic scope" value="Bacteria"/>
</dbReference>
<feature type="signal peptide" evidence="1">
    <location>
        <begin position="1"/>
        <end position="25"/>
    </location>
</feature>
<dbReference type="Pfam" id="PF18962">
    <property type="entry name" value="Por_Secre_tail"/>
    <property type="match status" value="1"/>
</dbReference>
<dbReference type="PaxDb" id="880073-Calab_0414"/>
<dbReference type="STRING" id="880073.Cabys_3223"/>
<evidence type="ECO:0000313" key="3">
    <source>
        <dbReference type="EMBL" id="APF19971.1"/>
    </source>
</evidence>
<reference evidence="4 5" key="1">
    <citation type="submission" date="2011-09" db="EMBL/GenBank/DDBJ databases">
        <title>The permanent draft genome of Caldithrix abyssi DSM 13497.</title>
        <authorList>
            <consortium name="US DOE Joint Genome Institute (JGI-PGF)"/>
            <person name="Lucas S."/>
            <person name="Han J."/>
            <person name="Lapidus A."/>
            <person name="Bruce D."/>
            <person name="Goodwin L."/>
            <person name="Pitluck S."/>
            <person name="Peters L."/>
            <person name="Kyrpides N."/>
            <person name="Mavromatis K."/>
            <person name="Ivanova N."/>
            <person name="Mikhailova N."/>
            <person name="Chertkov O."/>
            <person name="Detter J.C."/>
            <person name="Tapia R."/>
            <person name="Han C."/>
            <person name="Land M."/>
            <person name="Hauser L."/>
            <person name="Markowitz V."/>
            <person name="Cheng J.-F."/>
            <person name="Hugenholtz P."/>
            <person name="Woyke T."/>
            <person name="Wu D."/>
            <person name="Spring S."/>
            <person name="Brambilla E."/>
            <person name="Klenk H.-P."/>
            <person name="Eisen J.A."/>
        </authorList>
    </citation>
    <scope>NUCLEOTIDE SEQUENCE [LARGE SCALE GENOMIC DNA]</scope>
    <source>
        <strain evidence="4 5">DSM 13497</strain>
    </source>
</reference>
<dbReference type="InterPro" id="IPR013211">
    <property type="entry name" value="LVIVD"/>
</dbReference>
<dbReference type="AlphaFoldDB" id="H1XQH2"/>
<dbReference type="Gene3D" id="2.60.40.4070">
    <property type="match status" value="1"/>
</dbReference>
<keyword evidence="1" id="KW-0732">Signal</keyword>
<evidence type="ECO:0000259" key="2">
    <source>
        <dbReference type="Pfam" id="PF18962"/>
    </source>
</evidence>
<dbReference type="InParanoid" id="H1XQH2"/>
<dbReference type="Proteomes" id="UP000004671">
    <property type="component" value="Chromosome"/>
</dbReference>
<evidence type="ECO:0000313" key="4">
    <source>
        <dbReference type="EMBL" id="EHO40059.1"/>
    </source>
</evidence>
<dbReference type="EMBL" id="CM001402">
    <property type="protein sequence ID" value="EHO40059.1"/>
    <property type="molecule type" value="Genomic_DNA"/>
</dbReference>
<dbReference type="InterPro" id="IPR026444">
    <property type="entry name" value="Secre_tail"/>
</dbReference>
<keyword evidence="5" id="KW-1185">Reference proteome</keyword>
<dbReference type="HOGENOM" id="CLU_386711_0_0_0"/>